<evidence type="ECO:0000256" key="3">
    <source>
        <dbReference type="ARBA" id="ARBA00022729"/>
    </source>
</evidence>
<dbReference type="PROSITE" id="PS00134">
    <property type="entry name" value="TRYPSIN_HIS"/>
    <property type="match status" value="1"/>
</dbReference>
<keyword evidence="8" id="KW-1015">Disulfide bond</keyword>
<comment type="catalytic activity">
    <reaction evidence="11">
        <text>Selective cleavage of 103-Arg-|-Ser-104 and 124-Ile-|-Ile-125 bonds in Limulus clotting factor B to form activated factor B. Cleavage of -Pro-Arg-|-Xaa- bonds in synthetic substrates.</text>
        <dbReference type="EC" id="3.4.21.84"/>
    </reaction>
</comment>
<evidence type="ECO:0000256" key="9">
    <source>
        <dbReference type="ARBA" id="ARBA00023180"/>
    </source>
</evidence>
<dbReference type="InterPro" id="IPR018114">
    <property type="entry name" value="TRYPSIN_HIS"/>
</dbReference>
<dbReference type="EMBL" id="KZ309027">
    <property type="protein sequence ID" value="KAG8236449.1"/>
    <property type="molecule type" value="Genomic_DNA"/>
</dbReference>
<evidence type="ECO:0000256" key="12">
    <source>
        <dbReference type="RuleBase" id="RU363034"/>
    </source>
</evidence>
<dbReference type="InterPro" id="IPR043504">
    <property type="entry name" value="Peptidase_S1_PA_chymotrypsin"/>
</dbReference>
<dbReference type="Gene3D" id="3.30.1640.30">
    <property type="match status" value="1"/>
</dbReference>
<dbReference type="GO" id="GO:0004252">
    <property type="term" value="F:serine-type endopeptidase activity"/>
    <property type="evidence" value="ECO:0007669"/>
    <property type="project" value="UniProtKB-UniRule"/>
</dbReference>
<dbReference type="Pfam" id="PF12032">
    <property type="entry name" value="CLIP"/>
    <property type="match status" value="1"/>
</dbReference>
<comment type="subcellular location">
    <subcellularLocation>
        <location evidence="13">Secreted</location>
    </subcellularLocation>
</comment>
<evidence type="ECO:0000256" key="6">
    <source>
        <dbReference type="ARBA" id="ARBA00022825"/>
    </source>
</evidence>
<evidence type="ECO:0000259" key="15">
    <source>
        <dbReference type="PROSITE" id="PS51888"/>
    </source>
</evidence>
<evidence type="ECO:0000256" key="4">
    <source>
        <dbReference type="ARBA" id="ARBA00022801"/>
    </source>
</evidence>
<keyword evidence="4 12" id="KW-0378">Hydrolase</keyword>
<dbReference type="SUPFAM" id="SSF50494">
    <property type="entry name" value="Trypsin-like serine proteases"/>
    <property type="match status" value="1"/>
</dbReference>
<dbReference type="CDD" id="cd00190">
    <property type="entry name" value="Tryp_SPc"/>
    <property type="match status" value="1"/>
</dbReference>
<evidence type="ECO:0000256" key="8">
    <source>
        <dbReference type="ARBA" id="ARBA00023157"/>
    </source>
</evidence>
<dbReference type="OrthoDB" id="8250810at2759"/>
<evidence type="ECO:0000256" key="2">
    <source>
        <dbReference type="ARBA" id="ARBA00022670"/>
    </source>
</evidence>
<comment type="caution">
    <text evidence="16">The sequence shown here is derived from an EMBL/GenBank/DDBJ whole genome shotgun (WGS) entry which is preliminary data.</text>
</comment>
<feature type="domain" description="Clip" evidence="15">
    <location>
        <begin position="4"/>
        <end position="57"/>
    </location>
</feature>
<comment type="similarity">
    <text evidence="10 13">Belongs to the peptidase S1 family. CLIP subfamily.</text>
</comment>
<evidence type="ECO:0000256" key="11">
    <source>
        <dbReference type="ARBA" id="ARBA00052079"/>
    </source>
</evidence>
<dbReference type="Gene3D" id="2.40.10.10">
    <property type="entry name" value="Trypsin-like serine proteases"/>
    <property type="match status" value="2"/>
</dbReference>
<keyword evidence="13" id="KW-0964">Secreted</keyword>
<dbReference type="SMART" id="SM00680">
    <property type="entry name" value="CLIP"/>
    <property type="match status" value="1"/>
</dbReference>
<dbReference type="PROSITE" id="PS00135">
    <property type="entry name" value="TRYPSIN_SER"/>
    <property type="match status" value="1"/>
</dbReference>
<keyword evidence="17" id="KW-1185">Reference proteome</keyword>
<evidence type="ECO:0000256" key="1">
    <source>
        <dbReference type="ARBA" id="ARBA00022659"/>
    </source>
</evidence>
<evidence type="ECO:0000256" key="13">
    <source>
        <dbReference type="RuleBase" id="RU366078"/>
    </source>
</evidence>
<keyword evidence="3" id="KW-0732">Signal</keyword>
<reference evidence="16" key="1">
    <citation type="submission" date="2013-04" db="EMBL/GenBank/DDBJ databases">
        <authorList>
            <person name="Qu J."/>
            <person name="Murali S.C."/>
            <person name="Bandaranaike D."/>
            <person name="Bellair M."/>
            <person name="Blankenburg K."/>
            <person name="Chao H."/>
            <person name="Dinh H."/>
            <person name="Doddapaneni H."/>
            <person name="Downs B."/>
            <person name="Dugan-Rocha S."/>
            <person name="Elkadiri S."/>
            <person name="Gnanaolivu R.D."/>
            <person name="Hernandez B."/>
            <person name="Javaid M."/>
            <person name="Jayaseelan J.C."/>
            <person name="Lee S."/>
            <person name="Li M."/>
            <person name="Ming W."/>
            <person name="Munidasa M."/>
            <person name="Muniz J."/>
            <person name="Nguyen L."/>
            <person name="Ongeri F."/>
            <person name="Osuji N."/>
            <person name="Pu L.-L."/>
            <person name="Puazo M."/>
            <person name="Qu C."/>
            <person name="Quiroz J."/>
            <person name="Raj R."/>
            <person name="Weissenberger G."/>
            <person name="Xin Y."/>
            <person name="Zou X."/>
            <person name="Han Y."/>
            <person name="Richards S."/>
            <person name="Worley K."/>
            <person name="Muzny D."/>
            <person name="Gibbs R."/>
        </authorList>
    </citation>
    <scope>NUCLEOTIDE SEQUENCE</scope>
    <source>
        <strain evidence="16">Sampled in the wild</strain>
    </source>
</reference>
<dbReference type="Pfam" id="PF00089">
    <property type="entry name" value="Trypsin"/>
    <property type="match status" value="1"/>
</dbReference>
<keyword evidence="1" id="KW-0768">Sushi</keyword>
<dbReference type="Proteomes" id="UP000792457">
    <property type="component" value="Unassembled WGS sequence"/>
</dbReference>
<evidence type="ECO:0000256" key="10">
    <source>
        <dbReference type="ARBA" id="ARBA00024195"/>
    </source>
</evidence>
<reference evidence="16" key="2">
    <citation type="submission" date="2017-10" db="EMBL/GenBank/DDBJ databases">
        <title>Ladona fulva Genome sequencing and assembly.</title>
        <authorList>
            <person name="Murali S."/>
            <person name="Richards S."/>
            <person name="Bandaranaike D."/>
            <person name="Bellair M."/>
            <person name="Blankenburg K."/>
            <person name="Chao H."/>
            <person name="Dinh H."/>
            <person name="Doddapaneni H."/>
            <person name="Dugan-Rocha S."/>
            <person name="Elkadiri S."/>
            <person name="Gnanaolivu R."/>
            <person name="Hernandez B."/>
            <person name="Skinner E."/>
            <person name="Javaid M."/>
            <person name="Lee S."/>
            <person name="Li M."/>
            <person name="Ming W."/>
            <person name="Munidasa M."/>
            <person name="Muniz J."/>
            <person name="Nguyen L."/>
            <person name="Hughes D."/>
            <person name="Osuji N."/>
            <person name="Pu L.-L."/>
            <person name="Puazo M."/>
            <person name="Qu C."/>
            <person name="Quiroz J."/>
            <person name="Raj R."/>
            <person name="Weissenberger G."/>
            <person name="Xin Y."/>
            <person name="Zou X."/>
            <person name="Han Y."/>
            <person name="Worley K."/>
            <person name="Muzny D."/>
            <person name="Gibbs R."/>
        </authorList>
    </citation>
    <scope>NUCLEOTIDE SEQUENCE</scope>
    <source>
        <strain evidence="16">Sampled in the wild</strain>
    </source>
</reference>
<dbReference type="InterPro" id="IPR009003">
    <property type="entry name" value="Peptidase_S1_PA"/>
</dbReference>
<comment type="domain">
    <text evidence="13">The clip domain consists of 35-55 residues which are 'knitted' together usually by 3 conserved disulfide bonds forming a clip-like compact structure.</text>
</comment>
<dbReference type="PRINTS" id="PR00722">
    <property type="entry name" value="CHYMOTRYPSIN"/>
</dbReference>
<dbReference type="PROSITE" id="PS51888">
    <property type="entry name" value="CLIP"/>
    <property type="match status" value="1"/>
</dbReference>
<dbReference type="GO" id="GO:0042381">
    <property type="term" value="P:hemolymph coagulation"/>
    <property type="evidence" value="ECO:0007669"/>
    <property type="project" value="UniProtKB-KW"/>
</dbReference>
<dbReference type="InterPro" id="IPR001314">
    <property type="entry name" value="Peptidase_S1A"/>
</dbReference>
<proteinExistence type="inferred from homology"/>
<feature type="domain" description="Peptidase S1" evidence="14">
    <location>
        <begin position="97"/>
        <end position="371"/>
    </location>
</feature>
<dbReference type="SMART" id="SM00020">
    <property type="entry name" value="Tryp_SPc"/>
    <property type="match status" value="1"/>
</dbReference>
<dbReference type="EC" id="3.4.21.-" evidence="12"/>
<accession>A0A8K0PAE0</accession>
<dbReference type="PANTHER" id="PTHR24256">
    <property type="entry name" value="TRYPTASE-RELATED"/>
    <property type="match status" value="1"/>
</dbReference>
<evidence type="ECO:0000313" key="16">
    <source>
        <dbReference type="EMBL" id="KAG8236449.1"/>
    </source>
</evidence>
<gene>
    <name evidence="16" type="ORF">J437_LFUL016745</name>
</gene>
<dbReference type="InterPro" id="IPR038565">
    <property type="entry name" value="CLIP_sf"/>
</dbReference>
<organism evidence="16 17">
    <name type="scientific">Ladona fulva</name>
    <name type="common">Scarce chaser dragonfly</name>
    <name type="synonym">Libellula fulva</name>
    <dbReference type="NCBI Taxonomy" id="123851"/>
    <lineage>
        <taxon>Eukaryota</taxon>
        <taxon>Metazoa</taxon>
        <taxon>Ecdysozoa</taxon>
        <taxon>Arthropoda</taxon>
        <taxon>Hexapoda</taxon>
        <taxon>Insecta</taxon>
        <taxon>Pterygota</taxon>
        <taxon>Palaeoptera</taxon>
        <taxon>Odonata</taxon>
        <taxon>Epiprocta</taxon>
        <taxon>Anisoptera</taxon>
        <taxon>Libelluloidea</taxon>
        <taxon>Libellulidae</taxon>
        <taxon>Ladona</taxon>
    </lineage>
</organism>
<dbReference type="InterPro" id="IPR001254">
    <property type="entry name" value="Trypsin_dom"/>
</dbReference>
<dbReference type="InterPro" id="IPR033116">
    <property type="entry name" value="TRYPSIN_SER"/>
</dbReference>
<sequence length="372" mass="40656">MREACVTPNSSRGTCIEVRDCTPLLNLLQAKPLSQANLEYLRKSQCGFHDRQPLVCCPRQNPAPKPPNVEVVEDVSRHRNLPLLRNDLCGPLSDDRIIGGNITKINELPWMALIAYSGSKGNASPFRCGGTVINDFYILTAGHCVKFLKSGIRPQLTSVPLFTSIYVRLGEHDLDSRIDCEEDQIYGTKTCAPEPQDIPIAQAVAHPQYTGKSDLRNDIALIRLTRQINFTPDSVRPVCLPIGLSVQEQNLVGKKLTVAGWGVTENRTSSRVLLKVDVPVKSHAECAQVYKNQVQISKTSQLCAGGVRNGGDSCNGDSGGPLTYYGPVEGSVRAIQHGVVSFGPRACGTTGLPGVYTRVGYYMKWILDNIRP</sequence>
<dbReference type="PROSITE" id="PS50240">
    <property type="entry name" value="TRYPSIN_DOM"/>
    <property type="match status" value="1"/>
</dbReference>
<evidence type="ECO:0000259" key="14">
    <source>
        <dbReference type="PROSITE" id="PS50240"/>
    </source>
</evidence>
<dbReference type="FunFam" id="2.40.10.10:FF:000120">
    <property type="entry name" value="Putative serine protease"/>
    <property type="match status" value="1"/>
</dbReference>
<dbReference type="GO" id="GO:0006508">
    <property type="term" value="P:proteolysis"/>
    <property type="evidence" value="ECO:0007669"/>
    <property type="project" value="UniProtKB-KW"/>
</dbReference>
<evidence type="ECO:0000256" key="5">
    <source>
        <dbReference type="ARBA" id="ARBA00022820"/>
    </source>
</evidence>
<evidence type="ECO:0000313" key="17">
    <source>
        <dbReference type="Proteomes" id="UP000792457"/>
    </source>
</evidence>
<dbReference type="InterPro" id="IPR051487">
    <property type="entry name" value="Ser/Thr_Proteases_Immune/Dev"/>
</dbReference>
<dbReference type="GO" id="GO:0005576">
    <property type="term" value="C:extracellular region"/>
    <property type="evidence" value="ECO:0007669"/>
    <property type="project" value="UniProtKB-SubCell"/>
</dbReference>
<evidence type="ECO:0000256" key="7">
    <source>
        <dbReference type="ARBA" id="ARBA00023145"/>
    </source>
</evidence>
<keyword evidence="5" id="KW-0353">Hemolymph clotting</keyword>
<dbReference type="InterPro" id="IPR022700">
    <property type="entry name" value="CLIP"/>
</dbReference>
<keyword evidence="9" id="KW-0325">Glycoprotein</keyword>
<keyword evidence="6 12" id="KW-0720">Serine protease</keyword>
<keyword evidence="2 12" id="KW-0645">Protease</keyword>
<name>A0A8K0PAE0_LADFU</name>
<dbReference type="FunFam" id="3.30.1640.30:FF:000001">
    <property type="entry name" value="Serine protease 7"/>
    <property type="match status" value="1"/>
</dbReference>
<protein>
    <recommendedName>
        <fullName evidence="13">CLIP domain-containing serine protease</fullName>
        <ecNumber evidence="12">3.4.21.-</ecNumber>
    </recommendedName>
</protein>
<keyword evidence="7" id="KW-0865">Zymogen</keyword>
<dbReference type="AlphaFoldDB" id="A0A8K0PAE0"/>